<accession>J3KLN9</accession>
<gene>
    <name evidence="1" type="ORF">CIMG_12654</name>
</gene>
<dbReference type="AlphaFoldDB" id="J3KLN9"/>
<dbReference type="GeneID" id="24164281"/>
<evidence type="ECO:0000313" key="2">
    <source>
        <dbReference type="Proteomes" id="UP000001261"/>
    </source>
</evidence>
<protein>
    <submittedName>
        <fullName evidence="1">Uncharacterized protein</fullName>
    </submittedName>
</protein>
<name>J3KLN9_COCIM</name>
<sequence>MSEASIYSTILIRSHGFETGQLQLPFGFTSMLANLSSQSEALKCYNDNDESVISPESNEEISQHKCEESVMTGTMGCLVKVGSSNEKQWQAS</sequence>
<keyword evidence="2" id="KW-1185">Reference proteome</keyword>
<dbReference type="Proteomes" id="UP000001261">
    <property type="component" value="Unassembled WGS sequence"/>
</dbReference>
<proteinExistence type="predicted"/>
<organism evidence="1 2">
    <name type="scientific">Coccidioides immitis (strain RS)</name>
    <name type="common">Valley fever fungus</name>
    <dbReference type="NCBI Taxonomy" id="246410"/>
    <lineage>
        <taxon>Eukaryota</taxon>
        <taxon>Fungi</taxon>
        <taxon>Dikarya</taxon>
        <taxon>Ascomycota</taxon>
        <taxon>Pezizomycotina</taxon>
        <taxon>Eurotiomycetes</taxon>
        <taxon>Eurotiomycetidae</taxon>
        <taxon>Onygenales</taxon>
        <taxon>Onygenaceae</taxon>
        <taxon>Coccidioides</taxon>
    </lineage>
</organism>
<reference evidence="2" key="2">
    <citation type="journal article" date="2010" name="Genome Res.">
        <title>Population genomic sequencing of Coccidioides fungi reveals recent hybridization and transposon control.</title>
        <authorList>
            <person name="Neafsey D.E."/>
            <person name="Barker B.M."/>
            <person name="Sharpton T.J."/>
            <person name="Stajich J.E."/>
            <person name="Park D.J."/>
            <person name="Whiston E."/>
            <person name="Hung C.-Y."/>
            <person name="McMahan C."/>
            <person name="White J."/>
            <person name="Sykes S."/>
            <person name="Heiman D."/>
            <person name="Young S."/>
            <person name="Zeng Q."/>
            <person name="Abouelleil A."/>
            <person name="Aftuck L."/>
            <person name="Bessette D."/>
            <person name="Brown A."/>
            <person name="FitzGerald M."/>
            <person name="Lui A."/>
            <person name="Macdonald J.P."/>
            <person name="Priest M."/>
            <person name="Orbach M.J."/>
            <person name="Galgiani J.N."/>
            <person name="Kirkland T.N."/>
            <person name="Cole G.T."/>
            <person name="Birren B.W."/>
            <person name="Henn M.R."/>
            <person name="Taylor J.W."/>
            <person name="Rounsley S.D."/>
        </authorList>
    </citation>
    <scope>GENOME REANNOTATION</scope>
    <source>
        <strain evidence="2">RS</strain>
    </source>
</reference>
<dbReference type="EMBL" id="GG704911">
    <property type="protein sequence ID" value="EAS37239.3"/>
    <property type="molecule type" value="Genomic_DNA"/>
</dbReference>
<reference evidence="2" key="1">
    <citation type="journal article" date="2009" name="Genome Res.">
        <title>Comparative genomic analyses of the human fungal pathogens Coccidioides and their relatives.</title>
        <authorList>
            <person name="Sharpton T.J."/>
            <person name="Stajich J.E."/>
            <person name="Rounsley S.D."/>
            <person name="Gardner M.J."/>
            <person name="Wortman J.R."/>
            <person name="Jordar V.S."/>
            <person name="Maiti R."/>
            <person name="Kodira C.D."/>
            <person name="Neafsey D.E."/>
            <person name="Zeng Q."/>
            <person name="Hung C.-Y."/>
            <person name="McMahan C."/>
            <person name="Muszewska A."/>
            <person name="Grynberg M."/>
            <person name="Mandel M.A."/>
            <person name="Kellner E.M."/>
            <person name="Barker B.M."/>
            <person name="Galgiani J.N."/>
            <person name="Orbach M.J."/>
            <person name="Kirkland T.N."/>
            <person name="Cole G.T."/>
            <person name="Henn M.R."/>
            <person name="Birren B.W."/>
            <person name="Taylor J.W."/>
        </authorList>
    </citation>
    <scope>NUCLEOTIDE SEQUENCE [LARGE SCALE GENOMIC DNA]</scope>
    <source>
        <strain evidence="2">RS</strain>
    </source>
</reference>
<dbReference type="InParanoid" id="J3KLN9"/>
<evidence type="ECO:0000313" key="1">
    <source>
        <dbReference type="EMBL" id="EAS37239.3"/>
    </source>
</evidence>
<dbReference type="RefSeq" id="XP_001248822.2">
    <property type="nucleotide sequence ID" value="XM_001248821.2"/>
</dbReference>
<dbReference type="KEGG" id="cim:CIMG_12654"/>
<dbReference type="VEuPathDB" id="FungiDB:CIMG_12654"/>